<dbReference type="InterPro" id="IPR000358">
    <property type="entry name" value="RNR_small_fam"/>
</dbReference>
<sequence>MKVKLIKSKDKFCLMSADADEEYKVVITGASLFVRKMKLNPSVVLGHARALEKANAKYPINRIATKMFSIPIGNMTFVQDHIFLGQLPKRIIVGCVTNTAANGSYTENPYNFEHFGLNFLALYMDGDQIPYKPLKPSFDAVTGGNYIRAYQTLFSGTNKINEDCGNAVSREDYPFGYTLFAFDLSPDLSSGGHLNLIKQGNLRMELHFAQPLVSTINVIVYAELDNIIEIDKSRNVLFDYTT</sequence>
<gene>
    <name evidence="1" type="ORF">HOLleu_40126</name>
</gene>
<dbReference type="AlphaFoldDB" id="A0A9Q0YFD1"/>
<dbReference type="OrthoDB" id="5979489at2759"/>
<evidence type="ECO:0000313" key="2">
    <source>
        <dbReference type="Proteomes" id="UP001152320"/>
    </source>
</evidence>
<comment type="caution">
    <text evidence="1">The sequence shown here is derived from an EMBL/GenBank/DDBJ whole genome shotgun (WGS) entry which is preliminary data.</text>
</comment>
<dbReference type="GO" id="GO:0009263">
    <property type="term" value="P:deoxyribonucleotide biosynthetic process"/>
    <property type="evidence" value="ECO:0007669"/>
    <property type="project" value="InterPro"/>
</dbReference>
<protein>
    <submittedName>
        <fullName evidence="1">Uncharacterized protein</fullName>
    </submittedName>
</protein>
<dbReference type="GO" id="GO:0004748">
    <property type="term" value="F:ribonucleoside-diphosphate reductase activity, thioredoxin disulfide as acceptor"/>
    <property type="evidence" value="ECO:0007669"/>
    <property type="project" value="TreeGrafter"/>
</dbReference>
<dbReference type="PANTHER" id="PTHR23409:SF21">
    <property type="entry name" value="CAPSID PROTEIN"/>
    <property type="match status" value="1"/>
</dbReference>
<dbReference type="GO" id="GO:0005829">
    <property type="term" value="C:cytosol"/>
    <property type="evidence" value="ECO:0007669"/>
    <property type="project" value="TreeGrafter"/>
</dbReference>
<accession>A0A9Q0YFD1</accession>
<reference evidence="1" key="1">
    <citation type="submission" date="2021-10" db="EMBL/GenBank/DDBJ databases">
        <title>Tropical sea cucumber genome reveals ecological adaptation and Cuvierian tubules defense mechanism.</title>
        <authorList>
            <person name="Chen T."/>
        </authorList>
    </citation>
    <scope>NUCLEOTIDE SEQUENCE</scope>
    <source>
        <strain evidence="1">Nanhai2018</strain>
        <tissue evidence="1">Muscle</tissue>
    </source>
</reference>
<organism evidence="1 2">
    <name type="scientific">Holothuria leucospilota</name>
    <name type="common">Black long sea cucumber</name>
    <name type="synonym">Mertensiothuria leucospilota</name>
    <dbReference type="NCBI Taxonomy" id="206669"/>
    <lineage>
        <taxon>Eukaryota</taxon>
        <taxon>Metazoa</taxon>
        <taxon>Echinodermata</taxon>
        <taxon>Eleutherozoa</taxon>
        <taxon>Echinozoa</taxon>
        <taxon>Holothuroidea</taxon>
        <taxon>Aspidochirotacea</taxon>
        <taxon>Aspidochirotida</taxon>
        <taxon>Holothuriidae</taxon>
        <taxon>Holothuria</taxon>
    </lineage>
</organism>
<keyword evidence="2" id="KW-1185">Reference proteome</keyword>
<dbReference type="Proteomes" id="UP001152320">
    <property type="component" value="Chromosome 22"/>
</dbReference>
<evidence type="ECO:0000313" key="1">
    <source>
        <dbReference type="EMBL" id="KAJ8020516.1"/>
    </source>
</evidence>
<dbReference type="EMBL" id="JAIZAY010000022">
    <property type="protein sequence ID" value="KAJ8020516.1"/>
    <property type="molecule type" value="Genomic_DNA"/>
</dbReference>
<proteinExistence type="predicted"/>
<dbReference type="PANTHER" id="PTHR23409">
    <property type="entry name" value="RIBONUCLEOSIDE-DIPHOSPHATE REDUCTASE SMALL CHAIN"/>
    <property type="match status" value="1"/>
</dbReference>
<name>A0A9Q0YFD1_HOLLE</name>